<reference evidence="2" key="1">
    <citation type="submission" date="2022-09" db="EMBL/GenBank/DDBJ databases">
        <title>Fusarium specimens isolated from Avocado Roots.</title>
        <authorList>
            <person name="Stajich J."/>
            <person name="Roper C."/>
            <person name="Heimlech-Rivalta G."/>
        </authorList>
    </citation>
    <scope>NUCLEOTIDE SEQUENCE</scope>
    <source>
        <strain evidence="2">CF00136</strain>
    </source>
</reference>
<accession>A0A9W8RXC0</accession>
<protein>
    <submittedName>
        <fullName evidence="2">Uncharacterized protein</fullName>
    </submittedName>
</protein>
<evidence type="ECO:0000313" key="2">
    <source>
        <dbReference type="EMBL" id="KAJ4255469.1"/>
    </source>
</evidence>
<dbReference type="AlphaFoldDB" id="A0A9W8RXC0"/>
<dbReference type="EMBL" id="JAOQAZ010000020">
    <property type="protein sequence ID" value="KAJ4255469.1"/>
    <property type="molecule type" value="Genomic_DNA"/>
</dbReference>
<sequence length="351" mass="40419">MGGKVWSTEEERVFWEVVIPCSPAAANPSDQRLSWKQCVDLMVEKIGDNARREYTSTMLYEHHYQNFKPGAKSPKANRFLERYMRHVEEWYKEHISSPPPSPPRPSTLDNPLLAAFLNEQSKPKSRHPRKIAQIRERRTQSQTGLPSANESGGEASGYSTPAESKSRSFTPVDGVRQQPTQESKIPVLVDPETQPQTSRYTMPKPEPIPRPGAFLNRPAERLEGGFWRLAPQTQQNERLGDPMPMAPRSTNPQLRQSRSQGYESPWTEPAAKPPQPQKEWNGKLPSIREMLPFVDFGRQTYAPYPYETTSRASKRSFYDDRSYESNPKRRRLPDRPIPQNKDERQPPRQLN</sequence>
<feature type="compositionally biased region" description="Basic and acidic residues" evidence="1">
    <location>
        <begin position="316"/>
        <end position="327"/>
    </location>
</feature>
<feature type="compositionally biased region" description="Polar residues" evidence="1">
    <location>
        <begin position="248"/>
        <end position="262"/>
    </location>
</feature>
<organism evidence="2 3">
    <name type="scientific">Fusarium torreyae</name>
    <dbReference type="NCBI Taxonomy" id="1237075"/>
    <lineage>
        <taxon>Eukaryota</taxon>
        <taxon>Fungi</taxon>
        <taxon>Dikarya</taxon>
        <taxon>Ascomycota</taxon>
        <taxon>Pezizomycotina</taxon>
        <taxon>Sordariomycetes</taxon>
        <taxon>Hypocreomycetidae</taxon>
        <taxon>Hypocreales</taxon>
        <taxon>Nectriaceae</taxon>
        <taxon>Fusarium</taxon>
    </lineage>
</organism>
<feature type="region of interest" description="Disordered" evidence="1">
    <location>
        <begin position="117"/>
        <end position="284"/>
    </location>
</feature>
<dbReference type="Proteomes" id="UP001152049">
    <property type="component" value="Unassembled WGS sequence"/>
</dbReference>
<dbReference type="OrthoDB" id="5244495at2759"/>
<name>A0A9W8RXC0_9HYPO</name>
<feature type="compositionally biased region" description="Basic and acidic residues" evidence="1">
    <location>
        <begin position="340"/>
        <end position="351"/>
    </location>
</feature>
<feature type="compositionally biased region" description="Polar residues" evidence="1">
    <location>
        <begin position="140"/>
        <end position="150"/>
    </location>
</feature>
<feature type="compositionally biased region" description="Basic residues" evidence="1">
    <location>
        <begin position="123"/>
        <end position="132"/>
    </location>
</feature>
<comment type="caution">
    <text evidence="2">The sequence shown here is derived from an EMBL/GenBank/DDBJ whole genome shotgun (WGS) entry which is preliminary data.</text>
</comment>
<evidence type="ECO:0000313" key="3">
    <source>
        <dbReference type="Proteomes" id="UP001152049"/>
    </source>
</evidence>
<evidence type="ECO:0000256" key="1">
    <source>
        <dbReference type="SAM" id="MobiDB-lite"/>
    </source>
</evidence>
<keyword evidence="3" id="KW-1185">Reference proteome</keyword>
<feature type="region of interest" description="Disordered" evidence="1">
    <location>
        <begin position="301"/>
        <end position="351"/>
    </location>
</feature>
<feature type="compositionally biased region" description="Polar residues" evidence="1">
    <location>
        <begin position="157"/>
        <end position="169"/>
    </location>
</feature>
<gene>
    <name evidence="2" type="ORF">NW762_009464</name>
</gene>
<proteinExistence type="predicted"/>